<comment type="subcellular location">
    <subcellularLocation>
        <location evidence="1">Cell membrane</location>
        <topology evidence="1">Multi-pass membrane protein</topology>
    </subcellularLocation>
</comment>
<feature type="transmembrane region" description="Helical" evidence="6">
    <location>
        <begin position="187"/>
        <end position="207"/>
    </location>
</feature>
<keyword evidence="2" id="KW-1003">Cell membrane</keyword>
<feature type="transmembrane region" description="Helical" evidence="6">
    <location>
        <begin position="152"/>
        <end position="175"/>
    </location>
</feature>
<comment type="caution">
    <text evidence="7">The sequence shown here is derived from an EMBL/GenBank/DDBJ whole genome shotgun (WGS) entry which is preliminary data.</text>
</comment>
<dbReference type="PANTHER" id="PTHR30086">
    <property type="entry name" value="ARGININE EXPORTER PROTEIN ARGO"/>
    <property type="match status" value="1"/>
</dbReference>
<evidence type="ECO:0000313" key="7">
    <source>
        <dbReference type="EMBL" id="GAA3639152.1"/>
    </source>
</evidence>
<dbReference type="Pfam" id="PF01810">
    <property type="entry name" value="LysE"/>
    <property type="match status" value="1"/>
</dbReference>
<keyword evidence="5 6" id="KW-0472">Membrane</keyword>
<evidence type="ECO:0000256" key="3">
    <source>
        <dbReference type="ARBA" id="ARBA00022692"/>
    </source>
</evidence>
<evidence type="ECO:0000256" key="2">
    <source>
        <dbReference type="ARBA" id="ARBA00022475"/>
    </source>
</evidence>
<feature type="transmembrane region" description="Helical" evidence="6">
    <location>
        <begin position="70"/>
        <end position="89"/>
    </location>
</feature>
<evidence type="ECO:0000256" key="1">
    <source>
        <dbReference type="ARBA" id="ARBA00004651"/>
    </source>
</evidence>
<evidence type="ECO:0000256" key="6">
    <source>
        <dbReference type="SAM" id="Phobius"/>
    </source>
</evidence>
<feature type="transmembrane region" description="Helical" evidence="6">
    <location>
        <begin position="6"/>
        <end position="29"/>
    </location>
</feature>
<gene>
    <name evidence="7" type="ORF">GCM10022200_23250</name>
</gene>
<dbReference type="Proteomes" id="UP001501697">
    <property type="component" value="Unassembled WGS sequence"/>
</dbReference>
<reference evidence="8" key="1">
    <citation type="journal article" date="2019" name="Int. J. Syst. Evol. Microbiol.">
        <title>The Global Catalogue of Microorganisms (GCM) 10K type strain sequencing project: providing services to taxonomists for standard genome sequencing and annotation.</title>
        <authorList>
            <consortium name="The Broad Institute Genomics Platform"/>
            <consortium name="The Broad Institute Genome Sequencing Center for Infectious Disease"/>
            <person name="Wu L."/>
            <person name="Ma J."/>
        </authorList>
    </citation>
    <scope>NUCLEOTIDE SEQUENCE [LARGE SCALE GENOMIC DNA]</scope>
    <source>
        <strain evidence="8">JCM 16544</strain>
    </source>
</reference>
<accession>A0ABP7AT11</accession>
<dbReference type="EMBL" id="BAAAYU010000005">
    <property type="protein sequence ID" value="GAA3639152.1"/>
    <property type="molecule type" value="Genomic_DNA"/>
</dbReference>
<proteinExistence type="predicted"/>
<organism evidence="7 8">
    <name type="scientific">Microbacterium awajiense</name>
    <dbReference type="NCBI Taxonomy" id="415214"/>
    <lineage>
        <taxon>Bacteria</taxon>
        <taxon>Bacillati</taxon>
        <taxon>Actinomycetota</taxon>
        <taxon>Actinomycetes</taxon>
        <taxon>Micrococcales</taxon>
        <taxon>Microbacteriaceae</taxon>
        <taxon>Microbacterium</taxon>
    </lineage>
</organism>
<evidence type="ECO:0000256" key="5">
    <source>
        <dbReference type="ARBA" id="ARBA00023136"/>
    </source>
</evidence>
<sequence>MVPIENLLAFTLAAFVLIVIPGPSVLFTIGRSLALGRLGGLLSVLGNALGLLPIIALVAVGVGGIVARSVVLFTAVKIIGALYLAYLGVQAIRHRHRAADAAASAALPASHWRQLGQGFLVGITNPKTIAFFVAVLPQFVDLSAGAVPLQMMTLGLVFFVIALLSDGVWALVAAAARSWFGRSPRRLSTLSAVGGGMMIGLGGVLLLSHSEP</sequence>
<name>A0ABP7AT11_9MICO</name>
<protein>
    <submittedName>
        <fullName evidence="7">LysE family translocator</fullName>
    </submittedName>
</protein>
<dbReference type="PANTHER" id="PTHR30086:SF20">
    <property type="entry name" value="ARGININE EXPORTER PROTEIN ARGO-RELATED"/>
    <property type="match status" value="1"/>
</dbReference>
<keyword evidence="8" id="KW-1185">Reference proteome</keyword>
<keyword evidence="3 6" id="KW-0812">Transmembrane</keyword>
<evidence type="ECO:0000313" key="8">
    <source>
        <dbReference type="Proteomes" id="UP001501697"/>
    </source>
</evidence>
<dbReference type="PIRSF" id="PIRSF006324">
    <property type="entry name" value="LeuE"/>
    <property type="match status" value="1"/>
</dbReference>
<evidence type="ECO:0000256" key="4">
    <source>
        <dbReference type="ARBA" id="ARBA00022989"/>
    </source>
</evidence>
<feature type="transmembrane region" description="Helical" evidence="6">
    <location>
        <begin position="41"/>
        <end position="64"/>
    </location>
</feature>
<dbReference type="InterPro" id="IPR001123">
    <property type="entry name" value="LeuE-type"/>
</dbReference>
<keyword evidence="4 6" id="KW-1133">Transmembrane helix</keyword>
<dbReference type="RefSeq" id="WP_344738736.1">
    <property type="nucleotide sequence ID" value="NZ_BAAAYU010000005.1"/>
</dbReference>